<name>A0A1Y1KWT0_PHOPY</name>
<sequence length="367" mass="42778">MFLNLVVVVAQILLIVNAEVVNKSEVVLVNVLFRHGERTPESFYPTDPHKENNFYPNGMGSLTNKGKRTVHRLGVFLRDEYDTLLGNFYESSKIYSRSTESPRAQMSALLVLAGLWPPNPDQQWHPTLLWQPIPIHAKDYHDEDLLDSRACKYSYLFKDFYLKNHTMNEKFLKPYTEMLQYIENNSGMAVKDLISLQRFYFIVTTEHELGLPLPNWTQKVYPEPIYSAVSSIYKYFNSDLRLRQINVGYLLQKMITDFNDKIKGIDVKKVMYLYSAHDTTLGYFLDAISVITPHVPKYGSAILLELHRYDGNYFVKVRYLRSPQEPYAQDLRFPNCDVLCPFEKFVHLYAYLIPNITHKEACARATI</sequence>
<dbReference type="CDD" id="cd07061">
    <property type="entry name" value="HP_HAP_like"/>
    <property type="match status" value="1"/>
</dbReference>
<comment type="similarity">
    <text evidence="2">Belongs to the histidine acid phosphatase family.</text>
</comment>
<dbReference type="PROSITE" id="PS00616">
    <property type="entry name" value="HIS_ACID_PHOSPHAT_1"/>
    <property type="match status" value="1"/>
</dbReference>
<dbReference type="SUPFAM" id="SSF53254">
    <property type="entry name" value="Phosphoglycerate mutase-like"/>
    <property type="match status" value="1"/>
</dbReference>
<feature type="chain" id="PRO_5011907315" description="acid phosphatase" evidence="8">
    <location>
        <begin position="19"/>
        <end position="367"/>
    </location>
</feature>
<accession>A0A1Y1KWT0</accession>
<evidence type="ECO:0000256" key="5">
    <source>
        <dbReference type="ARBA" id="ARBA00022801"/>
    </source>
</evidence>
<comment type="catalytic activity">
    <reaction evidence="1">
        <text>a phosphate monoester + H2O = an alcohol + phosphate</text>
        <dbReference type="Rhea" id="RHEA:15017"/>
        <dbReference type="ChEBI" id="CHEBI:15377"/>
        <dbReference type="ChEBI" id="CHEBI:30879"/>
        <dbReference type="ChEBI" id="CHEBI:43474"/>
        <dbReference type="ChEBI" id="CHEBI:67140"/>
        <dbReference type="EC" id="3.1.3.2"/>
    </reaction>
</comment>
<dbReference type="InterPro" id="IPR050645">
    <property type="entry name" value="Histidine_acid_phosphatase"/>
</dbReference>
<dbReference type="Pfam" id="PF00328">
    <property type="entry name" value="His_Phos_2"/>
    <property type="match status" value="1"/>
</dbReference>
<keyword evidence="7" id="KW-0325">Glycoprotein</keyword>
<feature type="signal peptide" evidence="8">
    <location>
        <begin position="1"/>
        <end position="18"/>
    </location>
</feature>
<organism evidence="9">
    <name type="scientific">Photinus pyralis</name>
    <name type="common">Common eastern firefly</name>
    <name type="synonym">Lampyris pyralis</name>
    <dbReference type="NCBI Taxonomy" id="7054"/>
    <lineage>
        <taxon>Eukaryota</taxon>
        <taxon>Metazoa</taxon>
        <taxon>Ecdysozoa</taxon>
        <taxon>Arthropoda</taxon>
        <taxon>Hexapoda</taxon>
        <taxon>Insecta</taxon>
        <taxon>Pterygota</taxon>
        <taxon>Neoptera</taxon>
        <taxon>Endopterygota</taxon>
        <taxon>Coleoptera</taxon>
        <taxon>Polyphaga</taxon>
        <taxon>Elateriformia</taxon>
        <taxon>Elateroidea</taxon>
        <taxon>Lampyridae</taxon>
        <taxon>Lampyrinae</taxon>
        <taxon>Photinus</taxon>
    </lineage>
</organism>
<keyword evidence="6" id="KW-1015">Disulfide bond</keyword>
<evidence type="ECO:0000256" key="2">
    <source>
        <dbReference type="ARBA" id="ARBA00005375"/>
    </source>
</evidence>
<evidence type="ECO:0000256" key="1">
    <source>
        <dbReference type="ARBA" id="ARBA00000032"/>
    </source>
</evidence>
<evidence type="ECO:0000256" key="3">
    <source>
        <dbReference type="ARBA" id="ARBA00012646"/>
    </source>
</evidence>
<evidence type="ECO:0000256" key="6">
    <source>
        <dbReference type="ARBA" id="ARBA00023157"/>
    </source>
</evidence>
<dbReference type="GO" id="GO:0003993">
    <property type="term" value="F:acid phosphatase activity"/>
    <property type="evidence" value="ECO:0007669"/>
    <property type="project" value="UniProtKB-EC"/>
</dbReference>
<evidence type="ECO:0000313" key="9">
    <source>
        <dbReference type="EMBL" id="JAV65859.1"/>
    </source>
</evidence>
<dbReference type="PROSITE" id="PS00778">
    <property type="entry name" value="HIS_ACID_PHOSPHAT_2"/>
    <property type="match status" value="1"/>
</dbReference>
<dbReference type="Gene3D" id="3.40.50.1240">
    <property type="entry name" value="Phosphoglycerate mutase-like"/>
    <property type="match status" value="1"/>
</dbReference>
<dbReference type="InterPro" id="IPR033379">
    <property type="entry name" value="Acid_Pase_AS"/>
</dbReference>
<evidence type="ECO:0000256" key="8">
    <source>
        <dbReference type="SAM" id="SignalP"/>
    </source>
</evidence>
<reference evidence="9" key="1">
    <citation type="journal article" date="2016" name="Sci. Rep.">
        <title>Molecular characterization of firefly nuptial gifts: a multi-omics approach sheds light on postcopulatory sexual selection.</title>
        <authorList>
            <person name="Al-Wathiqui N."/>
            <person name="Fallon T.R."/>
            <person name="South A."/>
            <person name="Weng J.K."/>
            <person name="Lewis S.M."/>
        </authorList>
    </citation>
    <scope>NUCLEOTIDE SEQUENCE</scope>
</reference>
<dbReference type="EMBL" id="GEZM01071370">
    <property type="protein sequence ID" value="JAV65859.1"/>
    <property type="molecule type" value="Transcribed_RNA"/>
</dbReference>
<evidence type="ECO:0000256" key="4">
    <source>
        <dbReference type="ARBA" id="ARBA00022729"/>
    </source>
</evidence>
<dbReference type="EMBL" id="GEZM01071378">
    <property type="protein sequence ID" value="JAV65843.1"/>
    <property type="molecule type" value="Transcribed_RNA"/>
</dbReference>
<evidence type="ECO:0000256" key="7">
    <source>
        <dbReference type="ARBA" id="ARBA00023180"/>
    </source>
</evidence>
<protein>
    <recommendedName>
        <fullName evidence="3">acid phosphatase</fullName>
        <ecNumber evidence="3">3.1.3.2</ecNumber>
    </recommendedName>
</protein>
<dbReference type="AlphaFoldDB" id="A0A1Y1KWT0"/>
<proteinExistence type="inferred from homology"/>
<dbReference type="PANTHER" id="PTHR11567">
    <property type="entry name" value="ACID PHOSPHATASE-RELATED"/>
    <property type="match status" value="1"/>
</dbReference>
<dbReference type="InterPro" id="IPR029033">
    <property type="entry name" value="His_PPase_superfam"/>
</dbReference>
<keyword evidence="5" id="KW-0378">Hydrolase</keyword>
<dbReference type="PANTHER" id="PTHR11567:SF211">
    <property type="entry name" value="PROSTATIC ACID PHOSPHATASE"/>
    <property type="match status" value="1"/>
</dbReference>
<dbReference type="InterPro" id="IPR000560">
    <property type="entry name" value="His_Pase_clade-2"/>
</dbReference>
<keyword evidence="4 8" id="KW-0732">Signal</keyword>
<dbReference type="EC" id="3.1.3.2" evidence="3"/>